<evidence type="ECO:0000256" key="2">
    <source>
        <dbReference type="ARBA" id="ARBA00022448"/>
    </source>
</evidence>
<accession>A0AAN6JPW1</accession>
<evidence type="ECO:0000313" key="5">
    <source>
        <dbReference type="Proteomes" id="UP001176521"/>
    </source>
</evidence>
<dbReference type="GO" id="GO:0005634">
    <property type="term" value="C:nucleus"/>
    <property type="evidence" value="ECO:0007669"/>
    <property type="project" value="TreeGrafter"/>
</dbReference>
<evidence type="ECO:0000256" key="1">
    <source>
        <dbReference type="ARBA" id="ARBA00010307"/>
    </source>
</evidence>
<reference evidence="4" key="1">
    <citation type="journal article" date="2023" name="PhytoFront">
        <title>Draft Genome Resources of Seven Strains of Tilletia horrida, Causal Agent of Kernel Smut of Rice.</title>
        <authorList>
            <person name="Khanal S."/>
            <person name="Antony Babu S."/>
            <person name="Zhou X.G."/>
        </authorList>
    </citation>
    <scope>NUCLEOTIDE SEQUENCE</scope>
    <source>
        <strain evidence="4">TX3</strain>
    </source>
</reference>
<dbReference type="Proteomes" id="UP001176521">
    <property type="component" value="Unassembled WGS sequence"/>
</dbReference>
<protein>
    <submittedName>
        <fullName evidence="4">Uncharacterized protein</fullName>
    </submittedName>
</protein>
<gene>
    <name evidence="4" type="ORF">OC842_004860</name>
</gene>
<dbReference type="GO" id="GO:0005085">
    <property type="term" value="F:guanyl-nucleotide exchange factor activity"/>
    <property type="evidence" value="ECO:0007669"/>
    <property type="project" value="TreeGrafter"/>
</dbReference>
<dbReference type="InterPro" id="IPR016123">
    <property type="entry name" value="Mog1/PsbP_a/b/a-sand"/>
</dbReference>
<comment type="caution">
    <text evidence="4">The sequence shown here is derived from an EMBL/GenBank/DDBJ whole genome shotgun (WGS) entry which is preliminary data.</text>
</comment>
<dbReference type="PANTHER" id="PTHR15837">
    <property type="entry name" value="RAN GUANINE NUCLEOTIDE RELEASE FACTOR"/>
    <property type="match status" value="1"/>
</dbReference>
<keyword evidence="5" id="KW-1185">Reference proteome</keyword>
<keyword evidence="2" id="KW-0813">Transport</keyword>
<evidence type="ECO:0000313" key="4">
    <source>
        <dbReference type="EMBL" id="KAK0527485.1"/>
    </source>
</evidence>
<dbReference type="Pfam" id="PF04603">
    <property type="entry name" value="Mog1"/>
    <property type="match status" value="1"/>
</dbReference>
<sequence>MPTAETSSSRELFGGAIAADIPTAWKDVSDFRQVPDNQEVFVSPESDASGEVSLIVEVLQRVEPADPDAAVRFHFDSIAHDNSAEAFSVSRTWTSAAGTASQTDTPTPVLLHGTQKVRKFGRESERAQTVQIWVALWRIEAKGIDLVLSVNAAGTGTATAMGISAGESEDDGVGRIFERAASTLRILDHGLFA</sequence>
<dbReference type="SUPFAM" id="SSF55724">
    <property type="entry name" value="Mog1p/PsbP-like"/>
    <property type="match status" value="1"/>
</dbReference>
<comment type="similarity">
    <text evidence="1">Belongs to the MOG1 family.</text>
</comment>
<dbReference type="Gene3D" id="3.40.1000.10">
    <property type="entry name" value="Mog1/PsbP, alpha/beta/alpha sandwich"/>
    <property type="match status" value="1"/>
</dbReference>
<dbReference type="PANTHER" id="PTHR15837:SF0">
    <property type="entry name" value="RAN GUANINE NUCLEOTIDE RELEASE FACTOR"/>
    <property type="match status" value="1"/>
</dbReference>
<organism evidence="4 5">
    <name type="scientific">Tilletia horrida</name>
    <dbReference type="NCBI Taxonomy" id="155126"/>
    <lineage>
        <taxon>Eukaryota</taxon>
        <taxon>Fungi</taxon>
        <taxon>Dikarya</taxon>
        <taxon>Basidiomycota</taxon>
        <taxon>Ustilaginomycotina</taxon>
        <taxon>Exobasidiomycetes</taxon>
        <taxon>Tilletiales</taxon>
        <taxon>Tilletiaceae</taxon>
        <taxon>Tilletia</taxon>
    </lineage>
</organism>
<keyword evidence="3" id="KW-0653">Protein transport</keyword>
<name>A0AAN6JPW1_9BASI</name>
<dbReference type="InterPro" id="IPR007681">
    <property type="entry name" value="Mog1"/>
</dbReference>
<proteinExistence type="inferred from homology"/>
<dbReference type="GO" id="GO:0031267">
    <property type="term" value="F:small GTPase binding"/>
    <property type="evidence" value="ECO:0007669"/>
    <property type="project" value="TreeGrafter"/>
</dbReference>
<evidence type="ECO:0000256" key="3">
    <source>
        <dbReference type="ARBA" id="ARBA00022927"/>
    </source>
</evidence>
<dbReference type="AlphaFoldDB" id="A0AAN6JPW1"/>
<dbReference type="EMBL" id="JAPDMQ010000309">
    <property type="protein sequence ID" value="KAK0527485.1"/>
    <property type="molecule type" value="Genomic_DNA"/>
</dbReference>
<dbReference type="GO" id="GO:0006606">
    <property type="term" value="P:protein import into nucleus"/>
    <property type="evidence" value="ECO:0007669"/>
    <property type="project" value="TreeGrafter"/>
</dbReference>